<dbReference type="InterPro" id="IPR042095">
    <property type="entry name" value="SUMF_sf"/>
</dbReference>
<reference evidence="4" key="1">
    <citation type="submission" date="2019-02" db="EMBL/GenBank/DDBJ databases">
        <authorList>
            <person name="Gruber-Vodicka R. H."/>
            <person name="Seah K. B. B."/>
        </authorList>
    </citation>
    <scope>NUCLEOTIDE SEQUENCE</scope>
    <source>
        <strain evidence="4">BECK_BY19</strain>
        <strain evidence="3">BECK_BY8</strain>
    </source>
</reference>
<evidence type="ECO:0000313" key="3">
    <source>
        <dbReference type="EMBL" id="VFK65961.1"/>
    </source>
</evidence>
<dbReference type="SUPFAM" id="SSF56436">
    <property type="entry name" value="C-type lectin-like"/>
    <property type="match status" value="1"/>
</dbReference>
<evidence type="ECO:0000313" key="4">
    <source>
        <dbReference type="EMBL" id="VFK70606.1"/>
    </source>
</evidence>
<keyword evidence="1" id="KW-0732">Signal</keyword>
<evidence type="ECO:0000259" key="2">
    <source>
        <dbReference type="Pfam" id="PF03781"/>
    </source>
</evidence>
<dbReference type="AlphaFoldDB" id="A0A451AX25"/>
<dbReference type="InterPro" id="IPR016187">
    <property type="entry name" value="CTDL_fold"/>
</dbReference>
<organism evidence="4">
    <name type="scientific">Candidatus Kentrum sp. UNK</name>
    <dbReference type="NCBI Taxonomy" id="2126344"/>
    <lineage>
        <taxon>Bacteria</taxon>
        <taxon>Pseudomonadati</taxon>
        <taxon>Pseudomonadota</taxon>
        <taxon>Gammaproteobacteria</taxon>
        <taxon>Candidatus Kentrum</taxon>
    </lineage>
</organism>
<feature type="chain" id="PRO_5033432869" evidence="1">
    <location>
        <begin position="27"/>
        <end position="613"/>
    </location>
</feature>
<accession>A0A451AX25</accession>
<dbReference type="Pfam" id="PF03781">
    <property type="entry name" value="FGE-sulfatase"/>
    <property type="match status" value="1"/>
</dbReference>
<proteinExistence type="predicted"/>
<name>A0A451AX25_9GAMM</name>
<sequence length="613" mass="69011">MKSNLFVAVLVFTVSCGVIGARHASAAPTECSSSKLARACYFDPRPAKDDFHLPMPGGARMVFRKVWVEGREFWGNPSRIIRIGDVRGEFETDKNSVFEGIQEISVPGSFYDPKADDWYYLLGKYEVTIGQYIALMGRGNDKKGAEILCVRSGAEGIRKKLEAVVGALDCGDAGRRSVTGKTLSKKRAEHRKIRFFARPVASLAWHHVHEFLHEYNKWCFQDSACSSAMPRLPASLAPHSRERDTLPGFFRLPTEIEWEYAARGVGDHSKLGSDFSASLPFERKRMKEFAWVLPHARGAKPTRIGRFNDTNGFYDLFGNVQEFTAGLFAAELTQGKIGGLSARGGHYLLSGNKLRSSLRTEVPIYKSKSGRIEEMRSPTTGLRLAIGSLVITESDLMDDIRREYVSYEGKVRGLTAAGKSLDDPLVGGKKAIETVSERLRGLSEKVTGRAEIIALLDDIHRQLETKIQENIQLLTEDAVDDLAMGARHWIRFIAKKEILDKWSSDTPTVRRRKLMKKLESQMREHRELADQYFGNYVKKLERLAGYVDEDVEGSIEHLRGDKRERRGYLSFIELFQGHYREARGGAVKSDKWIREAKDMAVGLKTTKSARVGY</sequence>
<dbReference type="PROSITE" id="PS51257">
    <property type="entry name" value="PROKAR_LIPOPROTEIN"/>
    <property type="match status" value="1"/>
</dbReference>
<feature type="domain" description="Sulfatase-modifying factor enzyme-like" evidence="2">
    <location>
        <begin position="120"/>
        <end position="385"/>
    </location>
</feature>
<protein>
    <submittedName>
        <fullName evidence="4">Sulfatase-modifying factor enzyme 1</fullName>
    </submittedName>
</protein>
<evidence type="ECO:0000256" key="1">
    <source>
        <dbReference type="SAM" id="SignalP"/>
    </source>
</evidence>
<dbReference type="EMBL" id="CAADFZ010000074">
    <property type="protein sequence ID" value="VFK65961.1"/>
    <property type="molecule type" value="Genomic_DNA"/>
</dbReference>
<dbReference type="EMBL" id="CAADGD010000033">
    <property type="protein sequence ID" value="VFK70606.1"/>
    <property type="molecule type" value="Genomic_DNA"/>
</dbReference>
<gene>
    <name evidence="3" type="ORF">BECKUNK1418G_GA0071005_10749</name>
    <name evidence="4" type="ORF">BECKUNK1418H_GA0071006_103321</name>
</gene>
<dbReference type="InterPro" id="IPR005532">
    <property type="entry name" value="SUMF_dom"/>
</dbReference>
<dbReference type="Gene3D" id="3.90.1580.10">
    <property type="entry name" value="paralog of FGE (formylglycine-generating enzyme)"/>
    <property type="match status" value="1"/>
</dbReference>
<feature type="signal peptide" evidence="1">
    <location>
        <begin position="1"/>
        <end position="26"/>
    </location>
</feature>